<evidence type="ECO:0000256" key="1">
    <source>
        <dbReference type="SAM" id="MobiDB-lite"/>
    </source>
</evidence>
<keyword evidence="3" id="KW-1185">Reference proteome</keyword>
<name>A0A9Q3L7Z7_9BASI</name>
<evidence type="ECO:0000313" key="2">
    <source>
        <dbReference type="EMBL" id="MBW0593771.1"/>
    </source>
</evidence>
<dbReference type="AlphaFoldDB" id="A0A9Q3L7Z7"/>
<dbReference type="EMBL" id="AVOT02156480">
    <property type="protein sequence ID" value="MBW0593771.1"/>
    <property type="molecule type" value="Genomic_DNA"/>
</dbReference>
<feature type="region of interest" description="Disordered" evidence="1">
    <location>
        <begin position="187"/>
        <end position="245"/>
    </location>
</feature>
<comment type="caution">
    <text evidence="2">The sequence shown here is derived from an EMBL/GenBank/DDBJ whole genome shotgun (WGS) entry which is preliminary data.</text>
</comment>
<gene>
    <name evidence="2" type="ORF">O181_133486</name>
</gene>
<sequence>MVFWLSCLCSGFESQADKLFTEATSETKQTAKFRKKNSSAISLLWSSVSTEFEGILLNNRTSFLDCWEALGSTCGKNSIIKLSRTLHQLINLCYNPGSLLENHIDEFQKLHANYQSLTLSTTTSMQLTSAMAAVFFLHSLDNDNELSSLCQALYDLKPFNLNAITDCVAVEHTHRQSEGATILMAAKSKKEDAKDPQGQENQPKGHKRKENKEKKPTFQFKGQHSNSHDSNRRLENLEKMMENIH</sequence>
<dbReference type="OrthoDB" id="2516191at2759"/>
<accession>A0A9Q3L7Z7</accession>
<dbReference type="Proteomes" id="UP000765509">
    <property type="component" value="Unassembled WGS sequence"/>
</dbReference>
<reference evidence="2" key="1">
    <citation type="submission" date="2021-03" db="EMBL/GenBank/DDBJ databases">
        <title>Draft genome sequence of rust myrtle Austropuccinia psidii MF-1, a brazilian biotype.</title>
        <authorList>
            <person name="Quecine M.C."/>
            <person name="Pachon D.M.R."/>
            <person name="Bonatelli M.L."/>
            <person name="Correr F.H."/>
            <person name="Franceschini L.M."/>
            <person name="Leite T.F."/>
            <person name="Margarido G.R.A."/>
            <person name="Almeida C.A."/>
            <person name="Ferrarezi J.A."/>
            <person name="Labate C.A."/>
        </authorList>
    </citation>
    <scope>NUCLEOTIDE SEQUENCE</scope>
    <source>
        <strain evidence="2">MF-1</strain>
    </source>
</reference>
<organism evidence="2 3">
    <name type="scientific">Austropuccinia psidii MF-1</name>
    <dbReference type="NCBI Taxonomy" id="1389203"/>
    <lineage>
        <taxon>Eukaryota</taxon>
        <taxon>Fungi</taxon>
        <taxon>Dikarya</taxon>
        <taxon>Basidiomycota</taxon>
        <taxon>Pucciniomycotina</taxon>
        <taxon>Pucciniomycetes</taxon>
        <taxon>Pucciniales</taxon>
        <taxon>Sphaerophragmiaceae</taxon>
        <taxon>Austropuccinia</taxon>
    </lineage>
</organism>
<evidence type="ECO:0000313" key="3">
    <source>
        <dbReference type="Proteomes" id="UP000765509"/>
    </source>
</evidence>
<feature type="compositionally biased region" description="Basic and acidic residues" evidence="1">
    <location>
        <begin position="188"/>
        <end position="197"/>
    </location>
</feature>
<proteinExistence type="predicted"/>
<protein>
    <submittedName>
        <fullName evidence="2">Uncharacterized protein</fullName>
    </submittedName>
</protein>
<feature type="compositionally biased region" description="Basic and acidic residues" evidence="1">
    <location>
        <begin position="226"/>
        <end position="245"/>
    </location>
</feature>